<evidence type="ECO:0000256" key="2">
    <source>
        <dbReference type="ARBA" id="ARBA00010617"/>
    </source>
</evidence>
<dbReference type="Proteomes" id="UP000093898">
    <property type="component" value="Unassembled WGS sequence"/>
</dbReference>
<evidence type="ECO:0000256" key="5">
    <source>
        <dbReference type="ARBA" id="ARBA00022723"/>
    </source>
</evidence>
<evidence type="ECO:0000256" key="10">
    <source>
        <dbReference type="ARBA" id="ARBA00023098"/>
    </source>
</evidence>
<keyword evidence="10" id="KW-0443">Lipid metabolism</keyword>
<dbReference type="OrthoDB" id="3213397at2"/>
<dbReference type="PRINTS" id="PR00359">
    <property type="entry name" value="BP450"/>
</dbReference>
<evidence type="ECO:0000256" key="11">
    <source>
        <dbReference type="ARBA" id="ARBA00023166"/>
    </source>
</evidence>
<keyword evidence="6" id="KW-0442">Lipid degradation</keyword>
<dbReference type="InterPro" id="IPR036396">
    <property type="entry name" value="Cyt_P450_sf"/>
</dbReference>
<dbReference type="Gene3D" id="1.10.630.10">
    <property type="entry name" value="Cytochrome P450"/>
    <property type="match status" value="1"/>
</dbReference>
<comment type="similarity">
    <text evidence="2 18">Belongs to the cytochrome P450 family.</text>
</comment>
<dbReference type="InterPro" id="IPR017972">
    <property type="entry name" value="Cyt_P450_CS"/>
</dbReference>
<dbReference type="GO" id="GO:0020037">
    <property type="term" value="F:heme binding"/>
    <property type="evidence" value="ECO:0007669"/>
    <property type="project" value="InterPro"/>
</dbReference>
<evidence type="ECO:0000256" key="6">
    <source>
        <dbReference type="ARBA" id="ARBA00022963"/>
    </source>
</evidence>
<evidence type="ECO:0000256" key="16">
    <source>
        <dbReference type="ARBA" id="ARBA00082981"/>
    </source>
</evidence>
<evidence type="ECO:0000256" key="9">
    <source>
        <dbReference type="ARBA" id="ARBA00023033"/>
    </source>
</evidence>
<keyword evidence="12" id="KW-0753">Steroid metabolism</keyword>
<evidence type="ECO:0000256" key="12">
    <source>
        <dbReference type="ARBA" id="ARBA00023221"/>
    </source>
</evidence>
<dbReference type="SUPFAM" id="SSF48264">
    <property type="entry name" value="Cytochrome P450"/>
    <property type="match status" value="1"/>
</dbReference>
<dbReference type="Pfam" id="PF00067">
    <property type="entry name" value="p450"/>
    <property type="match status" value="1"/>
</dbReference>
<dbReference type="GO" id="GO:0008395">
    <property type="term" value="F:steroid hydroxylase activity"/>
    <property type="evidence" value="ECO:0007669"/>
    <property type="project" value="TreeGrafter"/>
</dbReference>
<dbReference type="GO" id="GO:0005506">
    <property type="term" value="F:iron ion binding"/>
    <property type="evidence" value="ECO:0007669"/>
    <property type="project" value="InterPro"/>
</dbReference>
<dbReference type="RefSeq" id="WP_064985813.1">
    <property type="nucleotide sequence ID" value="NZ_LZLC01000241.1"/>
</dbReference>
<keyword evidence="8 18" id="KW-0408">Iron</keyword>
<proteinExistence type="inferred from homology"/>
<comment type="caution">
    <text evidence="19">The sequence shown here is derived from an EMBL/GenBank/DDBJ whole genome shotgun (WGS) entry which is preliminary data.</text>
</comment>
<evidence type="ECO:0000256" key="1">
    <source>
        <dbReference type="ARBA" id="ARBA00001971"/>
    </source>
</evidence>
<evidence type="ECO:0000256" key="4">
    <source>
        <dbReference type="ARBA" id="ARBA00022617"/>
    </source>
</evidence>
<comment type="pathway">
    <text evidence="13">Steroid metabolism; cholesterol degradation.</text>
</comment>
<keyword evidence="4 18" id="KW-0349">Heme</keyword>
<evidence type="ECO:0000256" key="13">
    <source>
        <dbReference type="ARBA" id="ARBA00049645"/>
    </source>
</evidence>
<dbReference type="PROSITE" id="PS00086">
    <property type="entry name" value="CYTOCHROME_P450"/>
    <property type="match status" value="1"/>
</dbReference>
<evidence type="ECO:0000256" key="15">
    <source>
        <dbReference type="ARBA" id="ARBA00079588"/>
    </source>
</evidence>
<gene>
    <name evidence="19" type="ORF">A5630_06685</name>
</gene>
<dbReference type="GO" id="GO:0036199">
    <property type="term" value="F:cholest-4-en-3-one 26-monooxygenase activity"/>
    <property type="evidence" value="ECO:0007669"/>
    <property type="project" value="TreeGrafter"/>
</dbReference>
<protein>
    <recommendedName>
        <fullName evidence="14">Steroid C26-monooxygenase</fullName>
    </recommendedName>
    <alternativeName>
        <fullName evidence="15">Cholest-4-en-3-one C26-monooxygenase</fullName>
    </alternativeName>
    <alternativeName>
        <fullName evidence="17">Cholesterol C26-monooxygenase</fullName>
    </alternativeName>
    <alternativeName>
        <fullName evidence="16">Steroid C27-monooxygenase</fullName>
    </alternativeName>
</protein>
<dbReference type="FunFam" id="1.10.630.10:FF:000018">
    <property type="entry name" value="Cytochrome P450 monooxygenase"/>
    <property type="match status" value="1"/>
</dbReference>
<reference evidence="19 20" key="1">
    <citation type="submission" date="2016-06" db="EMBL/GenBank/DDBJ databases">
        <authorList>
            <person name="Kjaerup R.B."/>
            <person name="Dalgaard T.S."/>
            <person name="Juul-Madsen H.R."/>
        </authorList>
    </citation>
    <scope>NUCLEOTIDE SEQUENCE [LARGE SCALE GENOMIC DNA]</scope>
    <source>
        <strain evidence="19 20">1127319.6</strain>
    </source>
</reference>
<evidence type="ECO:0000313" key="20">
    <source>
        <dbReference type="Proteomes" id="UP000093898"/>
    </source>
</evidence>
<dbReference type="GO" id="GO:0006707">
    <property type="term" value="P:cholesterol catabolic process"/>
    <property type="evidence" value="ECO:0007669"/>
    <property type="project" value="TreeGrafter"/>
</dbReference>
<dbReference type="InterPro" id="IPR001128">
    <property type="entry name" value="Cyt_P450"/>
</dbReference>
<dbReference type="STRING" id="56689.GCA_001291445_05488"/>
<keyword evidence="9 18" id="KW-0503">Monooxygenase</keyword>
<dbReference type="AlphaFoldDB" id="A0A1A3GKZ8"/>
<evidence type="ECO:0000256" key="17">
    <source>
        <dbReference type="ARBA" id="ARBA00083909"/>
    </source>
</evidence>
<dbReference type="InterPro" id="IPR002397">
    <property type="entry name" value="Cyt_P450_B"/>
</dbReference>
<accession>A0A1A3GKZ8</accession>
<keyword evidence="11" id="KW-1207">Sterol metabolism</keyword>
<evidence type="ECO:0000256" key="3">
    <source>
        <dbReference type="ARBA" id="ARBA00022548"/>
    </source>
</evidence>
<keyword evidence="7 18" id="KW-0560">Oxidoreductase</keyword>
<dbReference type="EMBL" id="LZLC01000241">
    <property type="protein sequence ID" value="OBJ36712.1"/>
    <property type="molecule type" value="Genomic_DNA"/>
</dbReference>
<evidence type="ECO:0000256" key="7">
    <source>
        <dbReference type="ARBA" id="ARBA00023002"/>
    </source>
</evidence>
<evidence type="ECO:0000256" key="18">
    <source>
        <dbReference type="RuleBase" id="RU000461"/>
    </source>
</evidence>
<comment type="cofactor">
    <cofactor evidence="1">
        <name>heme</name>
        <dbReference type="ChEBI" id="CHEBI:30413"/>
    </cofactor>
</comment>
<evidence type="ECO:0000256" key="8">
    <source>
        <dbReference type="ARBA" id="ARBA00023004"/>
    </source>
</evidence>
<organism evidence="19 20">
    <name type="scientific">Mycolicibacterium mucogenicum</name>
    <name type="common">Mycobacterium mucogenicum</name>
    <dbReference type="NCBI Taxonomy" id="56689"/>
    <lineage>
        <taxon>Bacteria</taxon>
        <taxon>Bacillati</taxon>
        <taxon>Actinomycetota</taxon>
        <taxon>Actinomycetes</taxon>
        <taxon>Mycobacteriales</taxon>
        <taxon>Mycobacteriaceae</taxon>
        <taxon>Mycolicibacterium</taxon>
    </lineage>
</organism>
<keyword evidence="3" id="KW-0153">Cholesterol metabolism</keyword>
<evidence type="ECO:0000256" key="14">
    <source>
        <dbReference type="ARBA" id="ARBA00070775"/>
    </source>
</evidence>
<dbReference type="PANTHER" id="PTHR46696:SF4">
    <property type="entry name" value="BIOTIN BIOSYNTHESIS CYTOCHROME P450"/>
    <property type="match status" value="1"/>
</dbReference>
<evidence type="ECO:0000313" key="19">
    <source>
        <dbReference type="EMBL" id="OBJ36712.1"/>
    </source>
</evidence>
<sequence>MTTRTQTVTFTPGSAATWRSPWAMYAALREHDPVHRVVHEHAPDKDYWVLSRYANISAAAKDHETFSSAEGLTFNYDDMEAVGIKDNPPMVMQDPPVHTTFRRLVAKGFTPRQVTAIEPKVREFVVDRIEKLRAKGTGDIITEFLKPMPTMVVAHYLGVPEKDWDRFDAWTDAIVAANSTGHQPAAAPAIAELFTYFSELIAYRQKHPEDDTVSHLVAAGFGADGDMSGILSILGFAFTMITGGNDTTTGMLGGAVQLLTARRDQRQLLIDDPALIPDAVEELLRLTSPVQGLARMTTRDVEIEGTTIPAGRKTFLLYGSGNRDHRHWGPDAEELNVLRRPAQILTFSHGNHHCLGAAAARMQARVALEELLTRCPDFDVDADAVEYAEGSYVRRPTHLPFTAQP</sequence>
<dbReference type="PANTHER" id="PTHR46696">
    <property type="entry name" value="P450, PUTATIVE (EUROFUNG)-RELATED"/>
    <property type="match status" value="1"/>
</dbReference>
<name>A0A1A3GKZ8_MYCMU</name>
<keyword evidence="5 18" id="KW-0479">Metal-binding</keyword>